<dbReference type="InterPro" id="IPR029058">
    <property type="entry name" value="AB_hydrolase_fold"/>
</dbReference>
<keyword evidence="2" id="KW-0378">Hydrolase</keyword>
<accession>A0ABU3BYZ5</accession>
<dbReference type="GO" id="GO:0016787">
    <property type="term" value="F:hydrolase activity"/>
    <property type="evidence" value="ECO:0007669"/>
    <property type="project" value="UniProtKB-KW"/>
</dbReference>
<gene>
    <name evidence="2" type="ORF">RM532_05960</name>
</gene>
<dbReference type="Pfam" id="PF07819">
    <property type="entry name" value="PGAP1"/>
    <property type="match status" value="1"/>
</dbReference>
<dbReference type="PANTHER" id="PTHR37946">
    <property type="entry name" value="SLL1969 PROTEIN"/>
    <property type="match status" value="1"/>
</dbReference>
<dbReference type="PANTHER" id="PTHR37946:SF1">
    <property type="entry name" value="SLL1969 PROTEIN"/>
    <property type="match status" value="1"/>
</dbReference>
<reference evidence="2 3" key="1">
    <citation type="submission" date="2023-09" db="EMBL/GenBank/DDBJ databases">
        <authorList>
            <person name="Rey-Velasco X."/>
        </authorList>
    </citation>
    <scope>NUCLEOTIDE SEQUENCE [LARGE SCALE GENOMIC DNA]</scope>
    <source>
        <strain evidence="2 3">W335</strain>
    </source>
</reference>
<comment type="caution">
    <text evidence="2">The sequence shown here is derived from an EMBL/GenBank/DDBJ whole genome shotgun (WGS) entry which is preliminary data.</text>
</comment>
<dbReference type="InterPro" id="IPR012908">
    <property type="entry name" value="PGAP1-ab_dom-like"/>
</dbReference>
<dbReference type="SUPFAM" id="SSF53474">
    <property type="entry name" value="alpha/beta-Hydrolases"/>
    <property type="match status" value="1"/>
</dbReference>
<dbReference type="Gene3D" id="3.40.50.1820">
    <property type="entry name" value="alpha/beta hydrolase"/>
    <property type="match status" value="1"/>
</dbReference>
<name>A0ABU3BYZ5_9GAMM</name>
<feature type="domain" description="GPI inositol-deacylase PGAP1-like alpha/beta" evidence="1">
    <location>
        <begin position="163"/>
        <end position="322"/>
    </location>
</feature>
<dbReference type="EMBL" id="JAVRIB010000005">
    <property type="protein sequence ID" value="MDT0634495.1"/>
    <property type="molecule type" value="Genomic_DNA"/>
</dbReference>
<organism evidence="2 3">
    <name type="scientific">Spectribacter hydrogenoxidans</name>
    <dbReference type="NCBI Taxonomy" id="3075608"/>
    <lineage>
        <taxon>Bacteria</taxon>
        <taxon>Pseudomonadati</taxon>
        <taxon>Pseudomonadota</taxon>
        <taxon>Gammaproteobacteria</taxon>
        <taxon>Salinisphaerales</taxon>
        <taxon>Salinisphaeraceae</taxon>
        <taxon>Spectribacter</taxon>
    </lineage>
</organism>
<dbReference type="Proteomes" id="UP001251857">
    <property type="component" value="Unassembled WGS sequence"/>
</dbReference>
<evidence type="ECO:0000313" key="2">
    <source>
        <dbReference type="EMBL" id="MDT0634495.1"/>
    </source>
</evidence>
<proteinExistence type="predicted"/>
<keyword evidence="3" id="KW-1185">Reference proteome</keyword>
<protein>
    <submittedName>
        <fullName evidence="2">Alpha/beta fold hydrolase</fullName>
    </submittedName>
</protein>
<evidence type="ECO:0000259" key="1">
    <source>
        <dbReference type="Pfam" id="PF07819"/>
    </source>
</evidence>
<dbReference type="RefSeq" id="WP_311652277.1">
    <property type="nucleotide sequence ID" value="NZ_JAVRIB010000005.1"/>
</dbReference>
<evidence type="ECO:0000313" key="3">
    <source>
        <dbReference type="Proteomes" id="UP001251857"/>
    </source>
</evidence>
<sequence>MAVPEMSDRYTQHVKPRRLSAQDWAQGAVQLWRGLFFGVTDIVEDVHSSVLRTIGRVNPIDRQLVDRTQRVYRGVREIGDASFIVADQAVGLAGALVPVRRGLDLGRSRLAVISALNGVLGDRMAAEGNPLAIRMGLHQADGTEVEIDRDGLRRALGKPRKRLVVLVHGLGMNDQQWQRPGGPDLGARLVEEHGYSALYLRYNSGCHISENGRELAALLERLVERYPAKLQRLVIIGHSMGGLVARSATHYGREAGCRWPSELTELVCLGSPHLGAPLERLGSAFTHALTWTRFTAPFARIGNVRSAGVKDLRYGFLVDEDWRGRDPDHPEKITPRKLRPLEGTRNYLVAASLGRRHGDFADRWLGDLLVPIRSATGASRKPSRRLHFNDADGRIFFGMNHFEIMNHPQVYTALSEWLHGKSRGRLRQRVKQAMGS</sequence>